<proteinExistence type="inferred from homology"/>
<name>A0A2V1K7M7_9ACTO</name>
<dbReference type="PANTHER" id="PTHR11051:SF8">
    <property type="entry name" value="PROTEIN-GLUCOSYLGALACTOSYLHYDROXYLYSINE GLUCOSIDASE"/>
    <property type="match status" value="1"/>
</dbReference>
<dbReference type="Pfam" id="PF03636">
    <property type="entry name" value="Glyco_hydro_65N"/>
    <property type="match status" value="1"/>
</dbReference>
<comment type="caution">
    <text evidence="9">The sequence shown here is derived from an EMBL/GenBank/DDBJ whole genome shotgun (WGS) entry which is preliminary data.</text>
</comment>
<protein>
    <submittedName>
        <fullName evidence="9">Beta-phosphoglucomutase</fullName>
    </submittedName>
</protein>
<dbReference type="GO" id="GO:0016757">
    <property type="term" value="F:glycosyltransferase activity"/>
    <property type="evidence" value="ECO:0007669"/>
    <property type="project" value="UniProtKB-KW"/>
</dbReference>
<keyword evidence="2" id="KW-0328">Glycosyltransferase</keyword>
<evidence type="ECO:0000259" key="7">
    <source>
        <dbReference type="Pfam" id="PF03632"/>
    </source>
</evidence>
<keyword evidence="10" id="KW-1185">Reference proteome</keyword>
<dbReference type="RefSeq" id="WP_109094147.1">
    <property type="nucleotide sequence ID" value="NZ_QETB01000005.1"/>
</dbReference>
<dbReference type="AlphaFoldDB" id="A0A2V1K7M7"/>
<feature type="domain" description="Glycoside hydrolase family 65 N-terminal" evidence="8">
    <location>
        <begin position="33"/>
        <end position="289"/>
    </location>
</feature>
<evidence type="ECO:0000256" key="6">
    <source>
        <dbReference type="SAM" id="MobiDB-lite"/>
    </source>
</evidence>
<keyword evidence="3" id="KW-0808">Transferase</keyword>
<feature type="active site" description="Proton donor" evidence="4">
    <location>
        <position position="513"/>
    </location>
</feature>
<dbReference type="Proteomes" id="UP000245283">
    <property type="component" value="Unassembled WGS sequence"/>
</dbReference>
<dbReference type="Gene3D" id="1.50.10.10">
    <property type="match status" value="1"/>
</dbReference>
<dbReference type="Pfam" id="PF03632">
    <property type="entry name" value="Glyco_hydro_65m"/>
    <property type="match status" value="1"/>
</dbReference>
<evidence type="ECO:0000256" key="2">
    <source>
        <dbReference type="ARBA" id="ARBA00022676"/>
    </source>
</evidence>
<evidence type="ECO:0000256" key="1">
    <source>
        <dbReference type="ARBA" id="ARBA00006768"/>
    </source>
</evidence>
<dbReference type="InterPro" id="IPR011013">
    <property type="entry name" value="Gal_mutarotase_sf_dom"/>
</dbReference>
<dbReference type="InterPro" id="IPR008928">
    <property type="entry name" value="6-hairpin_glycosidase_sf"/>
</dbReference>
<dbReference type="PANTHER" id="PTHR11051">
    <property type="entry name" value="GLYCOSYL HYDROLASE-RELATED"/>
    <property type="match status" value="1"/>
</dbReference>
<dbReference type="InterPro" id="IPR017045">
    <property type="entry name" value="Malt_Pase/Glycosyl_Hdrlase"/>
</dbReference>
<evidence type="ECO:0000313" key="9">
    <source>
        <dbReference type="EMBL" id="PWF25659.1"/>
    </source>
</evidence>
<evidence type="ECO:0000256" key="4">
    <source>
        <dbReference type="PIRSR" id="PIRSR036289-50"/>
    </source>
</evidence>
<dbReference type="InterPro" id="IPR012341">
    <property type="entry name" value="6hp_glycosidase-like_sf"/>
</dbReference>
<feature type="binding site" evidence="5">
    <location>
        <begin position="385"/>
        <end position="386"/>
    </location>
    <ligand>
        <name>substrate</name>
    </ligand>
</feature>
<organism evidence="9 10">
    <name type="scientific">Ancrocorticia populi</name>
    <dbReference type="NCBI Taxonomy" id="2175228"/>
    <lineage>
        <taxon>Bacteria</taxon>
        <taxon>Bacillati</taxon>
        <taxon>Actinomycetota</taxon>
        <taxon>Actinomycetes</taxon>
        <taxon>Actinomycetales</taxon>
        <taxon>Actinomycetaceae</taxon>
        <taxon>Ancrocorticia</taxon>
    </lineage>
</organism>
<dbReference type="InterPro" id="IPR037018">
    <property type="entry name" value="GH65_N"/>
</dbReference>
<dbReference type="SUPFAM" id="SSF74650">
    <property type="entry name" value="Galactose mutarotase-like"/>
    <property type="match status" value="1"/>
</dbReference>
<dbReference type="EMBL" id="QETB01000005">
    <property type="protein sequence ID" value="PWF25659.1"/>
    <property type="molecule type" value="Genomic_DNA"/>
</dbReference>
<dbReference type="Gene3D" id="2.70.98.40">
    <property type="entry name" value="Glycoside hydrolase, family 65, N-terminal domain"/>
    <property type="match status" value="1"/>
</dbReference>
<feature type="region of interest" description="Disordered" evidence="6">
    <location>
        <begin position="1"/>
        <end position="20"/>
    </location>
</feature>
<dbReference type="SUPFAM" id="SSF48208">
    <property type="entry name" value="Six-hairpin glycosidases"/>
    <property type="match status" value="1"/>
</dbReference>
<dbReference type="OrthoDB" id="9816160at2"/>
<dbReference type="InterPro" id="IPR005195">
    <property type="entry name" value="Glyco_hydro_65_M"/>
</dbReference>
<sequence>MTSQMVLRDEGQNLEAQNQQPGAAHLLDEWSVTQTQWDTDTNRAWEGLLTQGNGYFHVRGSFEEGLRDEPQNLEYERKMQSVTVEVATHQTSRQGVYIPAITGYHPEVRQTVINLPWFADITISADGEEFDMAHSDVRGFSRRLDWRSGVLTRRVRWATEAGSVIDLVWERFASQDNHHLFVQRLRADVISGNPQICWQSGLTADVVTNGHRHFSGITTDASNETLACEVVTDHGDVVAVASRVVCEGPEGIERTSSVTDTGAQIECSTPLAQGQSAVLNKYTALTTSRDNELDPALTEDPAARAYGVAREASVEKWGQLLEASTKQAVSAWDAADRADRAALIDVPHLRWATYHLLRCTPAFEGITQVCPKGFAGEAYYGRYFWDTEIFLSPFYLETNPAAARGLLEYRYNTLDGARKNAREYNCRGAKYPWQSGTDGTEQCSLWEYSDTELHISADIAFALAQYVDRTGDSEFMWRCGVEILVETSRYWVDRVDWGEDGQAHLINIMGPDEYSPMTRDNAYTNWMVRFNLNQAVRWATAMKRDAPEAWAELISRLDFEEEELQAFSHVASNLPVPYDEERKLVLQSSDFEDYAVIDIDGMWKDRTKPFGFYAPQEKLYRSRCLKQADVVSLLTLFPEEFDDEQVESAYEYYKPYTVHDSSLSPAAHVQVAHRLGKHDDVKEFVAKMIAVDFDLSRGGAADGMHIANCACIWQLADLGVSQ</sequence>
<evidence type="ECO:0000256" key="3">
    <source>
        <dbReference type="ARBA" id="ARBA00022679"/>
    </source>
</evidence>
<dbReference type="GO" id="GO:0004553">
    <property type="term" value="F:hydrolase activity, hydrolyzing O-glycosyl compounds"/>
    <property type="evidence" value="ECO:0007669"/>
    <property type="project" value="TreeGrafter"/>
</dbReference>
<evidence type="ECO:0000313" key="10">
    <source>
        <dbReference type="Proteomes" id="UP000245283"/>
    </source>
</evidence>
<feature type="binding site" evidence="5">
    <location>
        <begin position="626"/>
        <end position="627"/>
    </location>
    <ligand>
        <name>substrate</name>
    </ligand>
</feature>
<accession>A0A2V1K7M7</accession>
<dbReference type="GO" id="GO:0030246">
    <property type="term" value="F:carbohydrate binding"/>
    <property type="evidence" value="ECO:0007669"/>
    <property type="project" value="InterPro"/>
</dbReference>
<evidence type="ECO:0000256" key="5">
    <source>
        <dbReference type="PIRSR" id="PIRSR036289-51"/>
    </source>
</evidence>
<dbReference type="GO" id="GO:0005975">
    <property type="term" value="P:carbohydrate metabolic process"/>
    <property type="evidence" value="ECO:0007669"/>
    <property type="project" value="InterPro"/>
</dbReference>
<reference evidence="10" key="1">
    <citation type="submission" date="2018-05" db="EMBL/GenBank/DDBJ databases">
        <authorList>
            <person name="Li Y."/>
        </authorList>
    </citation>
    <scope>NUCLEOTIDE SEQUENCE [LARGE SCALE GENOMIC DNA]</scope>
    <source>
        <strain evidence="10">sk1b4</strain>
    </source>
</reference>
<dbReference type="InterPro" id="IPR005196">
    <property type="entry name" value="Glyco_hydro_65_N"/>
</dbReference>
<dbReference type="PIRSF" id="PIRSF036289">
    <property type="entry name" value="Glycosyl_hydrolase_malt_phosph"/>
    <property type="match status" value="1"/>
</dbReference>
<feature type="domain" description="Glycoside hydrolase family 65 central catalytic" evidence="7">
    <location>
        <begin position="350"/>
        <end position="714"/>
    </location>
</feature>
<comment type="similarity">
    <text evidence="1">Belongs to the glycosyl hydrolase 65 family.</text>
</comment>
<gene>
    <name evidence="9" type="ORF">DD236_09400</name>
</gene>
<evidence type="ECO:0000259" key="8">
    <source>
        <dbReference type="Pfam" id="PF03636"/>
    </source>
</evidence>